<evidence type="ECO:0000256" key="1">
    <source>
        <dbReference type="ARBA" id="ARBA00004631"/>
    </source>
</evidence>
<evidence type="ECO:0000313" key="6">
    <source>
        <dbReference type="Proteomes" id="UP000324209"/>
    </source>
</evidence>
<keyword evidence="4" id="KW-0732">Signal</keyword>
<evidence type="ECO:0000256" key="2">
    <source>
        <dbReference type="ARBA" id="ARBA00022764"/>
    </source>
</evidence>
<name>A0A5C1QJ66_9SPIO</name>
<keyword evidence="2" id="KW-0574">Periplasm</keyword>
<keyword evidence="5" id="KW-0966">Cell projection</keyword>
<accession>A0A5C1QJ66</accession>
<keyword evidence="6" id="KW-1185">Reference proteome</keyword>
<dbReference type="EMBL" id="CP036150">
    <property type="protein sequence ID" value="QEN07507.1"/>
    <property type="molecule type" value="Genomic_DNA"/>
</dbReference>
<feature type="signal peptide" evidence="4">
    <location>
        <begin position="1"/>
        <end position="21"/>
    </location>
</feature>
<keyword evidence="5" id="KW-0282">Flagellum</keyword>
<organism evidence="5 6">
    <name type="scientific">Oceanispirochaeta crateris</name>
    <dbReference type="NCBI Taxonomy" id="2518645"/>
    <lineage>
        <taxon>Bacteria</taxon>
        <taxon>Pseudomonadati</taxon>
        <taxon>Spirochaetota</taxon>
        <taxon>Spirochaetia</taxon>
        <taxon>Spirochaetales</taxon>
        <taxon>Spirochaetaceae</taxon>
        <taxon>Oceanispirochaeta</taxon>
    </lineage>
</organism>
<reference evidence="5 6" key="1">
    <citation type="submission" date="2019-02" db="EMBL/GenBank/DDBJ databases">
        <title>Complete Genome Sequence and Methylome Analysis of free living Spirochaetas.</title>
        <authorList>
            <person name="Fomenkov A."/>
            <person name="Dubinina G."/>
            <person name="Leshcheva N."/>
            <person name="Mikheeva N."/>
            <person name="Grabovich M."/>
            <person name="Vincze T."/>
            <person name="Roberts R.J."/>
        </authorList>
    </citation>
    <scope>NUCLEOTIDE SEQUENCE [LARGE SCALE GENOMIC DNA]</scope>
    <source>
        <strain evidence="5 6">K2</strain>
    </source>
</reference>
<sequence>MKRFFTLLFLAVFFLTGSVFAEETVMINFSDLIDDYQGQNKATLMDFSTVAGTRYTEEEKAAMQTSLLVPNWEVELTSSAQTVVNNSLSYVLGVPVQNDVNNFATAGDQVMGIRVHFPEGSFNAYAMVKPPFAIPAYATSTVEDDPVRGEQFTGYGVVKNVGVLKSVKVRVYGMNFPMGLGLVFRDSNENTQSIFLSYLDFDGWRELEWQNPNYITEIRNRELRNDPLYPRSQPSLTLDSIYVYRDAMQEGGDFISYIKDISVIYDQAVLDVLNSDIDHESTWSILADREEARRNAELKRLGNVQVLRYLESQKMHSDEQVAEPAAE</sequence>
<keyword evidence="3" id="KW-0975">Bacterial flagellum</keyword>
<dbReference type="AlphaFoldDB" id="A0A5C1QJ66"/>
<evidence type="ECO:0000256" key="3">
    <source>
        <dbReference type="ARBA" id="ARBA00023143"/>
    </source>
</evidence>
<dbReference type="OrthoDB" id="350240at2"/>
<keyword evidence="5" id="KW-0969">Cilium</keyword>
<dbReference type="KEGG" id="ock:EXM22_05700"/>
<dbReference type="GO" id="GO:0030288">
    <property type="term" value="C:outer membrane-bounded periplasmic space"/>
    <property type="evidence" value="ECO:0007669"/>
    <property type="project" value="InterPro"/>
</dbReference>
<dbReference type="RefSeq" id="WP_149485587.1">
    <property type="nucleotide sequence ID" value="NZ_CP036150.1"/>
</dbReference>
<proteinExistence type="predicted"/>
<comment type="subcellular location">
    <subcellularLocation>
        <location evidence="1">Periplasmic flagellum</location>
    </subcellularLocation>
</comment>
<gene>
    <name evidence="5" type="ORF">EXM22_05700</name>
</gene>
<dbReference type="GO" id="GO:0055040">
    <property type="term" value="C:periplasmic flagellum"/>
    <property type="evidence" value="ECO:0007669"/>
    <property type="project" value="UniProtKB-SubCell"/>
</dbReference>
<protein>
    <submittedName>
        <fullName evidence="5">Flagellar protein</fullName>
    </submittedName>
</protein>
<dbReference type="GO" id="GO:0071973">
    <property type="term" value="P:bacterial-type flagellum-dependent cell motility"/>
    <property type="evidence" value="ECO:0007669"/>
    <property type="project" value="InterPro"/>
</dbReference>
<dbReference type="Proteomes" id="UP000324209">
    <property type="component" value="Chromosome"/>
</dbReference>
<evidence type="ECO:0000313" key="5">
    <source>
        <dbReference type="EMBL" id="QEN07507.1"/>
    </source>
</evidence>
<feature type="chain" id="PRO_5023099078" evidence="4">
    <location>
        <begin position="22"/>
        <end position="327"/>
    </location>
</feature>
<dbReference type="InterPro" id="IPR006714">
    <property type="entry name" value="FlaA"/>
</dbReference>
<evidence type="ECO:0000256" key="4">
    <source>
        <dbReference type="SAM" id="SignalP"/>
    </source>
</evidence>
<dbReference type="Pfam" id="PF04620">
    <property type="entry name" value="FlaA"/>
    <property type="match status" value="1"/>
</dbReference>